<reference evidence="1" key="1">
    <citation type="submission" date="2021-06" db="EMBL/GenBank/DDBJ databases">
        <authorList>
            <person name="Kallberg Y."/>
            <person name="Tangrot J."/>
            <person name="Rosling A."/>
        </authorList>
    </citation>
    <scope>NUCLEOTIDE SEQUENCE</scope>
    <source>
        <strain evidence="1">FL130A</strain>
    </source>
</reference>
<dbReference type="Proteomes" id="UP000789508">
    <property type="component" value="Unassembled WGS sequence"/>
</dbReference>
<dbReference type="EMBL" id="CAJVPS010000064">
    <property type="protein sequence ID" value="CAG8447259.1"/>
    <property type="molecule type" value="Genomic_DNA"/>
</dbReference>
<protein>
    <submittedName>
        <fullName evidence="1">5041_t:CDS:1</fullName>
    </submittedName>
</protein>
<organism evidence="1 2">
    <name type="scientific">Ambispora leptoticha</name>
    <dbReference type="NCBI Taxonomy" id="144679"/>
    <lineage>
        <taxon>Eukaryota</taxon>
        <taxon>Fungi</taxon>
        <taxon>Fungi incertae sedis</taxon>
        <taxon>Mucoromycota</taxon>
        <taxon>Glomeromycotina</taxon>
        <taxon>Glomeromycetes</taxon>
        <taxon>Archaeosporales</taxon>
        <taxon>Ambisporaceae</taxon>
        <taxon>Ambispora</taxon>
    </lineage>
</organism>
<evidence type="ECO:0000313" key="2">
    <source>
        <dbReference type="Proteomes" id="UP000789508"/>
    </source>
</evidence>
<sequence>MQVGAKHQIFFSSNPHLASNNLYLKARLLSDPDSEVTVEEEMELTKKKAILWKYDESGRIISEYKKNKALAVKDLSEIVLEPVEVAPSWFYNANTLVFSCLGYNGALTVKKGEDDQYYLRLEPYDNNNETQRFRVRVVHSANI</sequence>
<proteinExistence type="predicted"/>
<accession>A0A9N8VGD8</accession>
<gene>
    <name evidence="1" type="ORF">ALEPTO_LOCUS770</name>
</gene>
<dbReference type="SUPFAM" id="SSF50370">
    <property type="entry name" value="Ricin B-like lectins"/>
    <property type="match status" value="1"/>
</dbReference>
<dbReference type="AlphaFoldDB" id="A0A9N8VGD8"/>
<evidence type="ECO:0000313" key="1">
    <source>
        <dbReference type="EMBL" id="CAG8447259.1"/>
    </source>
</evidence>
<dbReference type="InterPro" id="IPR035992">
    <property type="entry name" value="Ricin_B-like_lectins"/>
</dbReference>
<keyword evidence="2" id="KW-1185">Reference proteome</keyword>
<name>A0A9N8VGD8_9GLOM</name>
<comment type="caution">
    <text evidence="1">The sequence shown here is derived from an EMBL/GenBank/DDBJ whole genome shotgun (WGS) entry which is preliminary data.</text>
</comment>